<evidence type="ECO:0000256" key="5">
    <source>
        <dbReference type="ARBA" id="ARBA00022763"/>
    </source>
</evidence>
<dbReference type="FunFam" id="3.40.50.300:FF:000356">
    <property type="entry name" value="DNA repair protein RecN"/>
    <property type="match status" value="1"/>
</dbReference>
<organism evidence="12 13">
    <name type="scientific">Blautia pseudococcoides</name>
    <dbReference type="NCBI Taxonomy" id="1796616"/>
    <lineage>
        <taxon>Bacteria</taxon>
        <taxon>Bacillati</taxon>
        <taxon>Bacillota</taxon>
        <taxon>Clostridia</taxon>
        <taxon>Lachnospirales</taxon>
        <taxon>Lachnospiraceae</taxon>
        <taxon>Blautia</taxon>
    </lineage>
</organism>
<dbReference type="GO" id="GO:0006310">
    <property type="term" value="P:DNA recombination"/>
    <property type="evidence" value="ECO:0007669"/>
    <property type="project" value="InterPro"/>
</dbReference>
<evidence type="ECO:0000256" key="3">
    <source>
        <dbReference type="ARBA" id="ARBA00021315"/>
    </source>
</evidence>
<dbReference type="PIRSF" id="PIRSF003128">
    <property type="entry name" value="RecN"/>
    <property type="match status" value="1"/>
</dbReference>
<keyword evidence="4" id="KW-0547">Nucleotide-binding</keyword>
<dbReference type="OrthoDB" id="9806954at2"/>
<dbReference type="PANTHER" id="PTHR11059:SF0">
    <property type="entry name" value="DNA REPAIR PROTEIN RECN"/>
    <property type="match status" value="1"/>
</dbReference>
<keyword evidence="6" id="KW-0067">ATP-binding</keyword>
<protein>
    <recommendedName>
        <fullName evidence="3 9">DNA repair protein RecN</fullName>
    </recommendedName>
    <alternativeName>
        <fullName evidence="8 9">Recombination protein N</fullName>
    </alternativeName>
</protein>
<feature type="coiled-coil region" evidence="10">
    <location>
        <begin position="328"/>
        <end position="391"/>
    </location>
</feature>
<evidence type="ECO:0000256" key="7">
    <source>
        <dbReference type="ARBA" id="ARBA00023204"/>
    </source>
</evidence>
<dbReference type="Pfam" id="PF02463">
    <property type="entry name" value="SMC_N"/>
    <property type="match status" value="1"/>
</dbReference>
<dbReference type="Proteomes" id="UP000092574">
    <property type="component" value="Chromosome"/>
</dbReference>
<evidence type="ECO:0000313" key="13">
    <source>
        <dbReference type="Proteomes" id="UP000092574"/>
    </source>
</evidence>
<accession>A0A1C7I8U4</accession>
<dbReference type="GO" id="GO:0006302">
    <property type="term" value="P:double-strand break repair"/>
    <property type="evidence" value="ECO:0007669"/>
    <property type="project" value="InterPro"/>
</dbReference>
<dbReference type="InterPro" id="IPR003395">
    <property type="entry name" value="RecF/RecN/SMC_N"/>
</dbReference>
<dbReference type="RefSeq" id="WP_065541181.1">
    <property type="nucleotide sequence ID" value="NZ_CP015405.2"/>
</dbReference>
<name>A0A1C7I8U4_9FIRM</name>
<evidence type="ECO:0000259" key="11">
    <source>
        <dbReference type="Pfam" id="PF02463"/>
    </source>
</evidence>
<proteinExistence type="inferred from homology"/>
<dbReference type="GO" id="GO:0043590">
    <property type="term" value="C:bacterial nucleoid"/>
    <property type="evidence" value="ECO:0007669"/>
    <property type="project" value="TreeGrafter"/>
</dbReference>
<dbReference type="STRING" id="1796616.A4V09_03795"/>
<reference evidence="12" key="1">
    <citation type="submission" date="2017-04" db="EMBL/GenBank/DDBJ databases">
        <title>Complete Genome Sequences of Twelve Strains of a Stable Defined Moderately Diverse Mouse Microbiota 2 (sDMDMm2).</title>
        <authorList>
            <person name="Uchimura Y."/>
            <person name="Wyss M."/>
            <person name="Brugiroux S."/>
            <person name="Limenitakis J.P."/>
            <person name="Stecher B."/>
            <person name="McCoy K.D."/>
            <person name="Macpherson A.J."/>
        </authorList>
    </citation>
    <scope>NUCLEOTIDE SEQUENCE</scope>
    <source>
        <strain evidence="12">YL58</strain>
    </source>
</reference>
<dbReference type="NCBIfam" id="TIGR00634">
    <property type="entry name" value="recN"/>
    <property type="match status" value="1"/>
</dbReference>
<evidence type="ECO:0000256" key="8">
    <source>
        <dbReference type="ARBA" id="ARBA00033408"/>
    </source>
</evidence>
<evidence type="ECO:0000256" key="6">
    <source>
        <dbReference type="ARBA" id="ARBA00022840"/>
    </source>
</evidence>
<evidence type="ECO:0000256" key="2">
    <source>
        <dbReference type="ARBA" id="ARBA00009441"/>
    </source>
</evidence>
<evidence type="ECO:0000313" key="12">
    <source>
        <dbReference type="EMBL" id="ANU74959.1"/>
    </source>
</evidence>
<dbReference type="KEGG" id="byl:A4V09_03795"/>
<dbReference type="InterPro" id="IPR004604">
    <property type="entry name" value="DNA_recomb/repair_RecN"/>
</dbReference>
<evidence type="ECO:0000256" key="10">
    <source>
        <dbReference type="SAM" id="Coils"/>
    </source>
</evidence>
<comment type="similarity">
    <text evidence="2 9">Belongs to the RecN family.</text>
</comment>
<gene>
    <name evidence="12" type="ORF">A4V09_03795</name>
</gene>
<dbReference type="GO" id="GO:0009432">
    <property type="term" value="P:SOS response"/>
    <property type="evidence" value="ECO:0007669"/>
    <property type="project" value="TreeGrafter"/>
</dbReference>
<dbReference type="PANTHER" id="PTHR11059">
    <property type="entry name" value="DNA REPAIR PROTEIN RECN"/>
    <property type="match status" value="1"/>
</dbReference>
<dbReference type="SUPFAM" id="SSF52540">
    <property type="entry name" value="P-loop containing nucleoside triphosphate hydrolases"/>
    <property type="match status" value="2"/>
</dbReference>
<dbReference type="InterPro" id="IPR027417">
    <property type="entry name" value="P-loop_NTPase"/>
</dbReference>
<dbReference type="GO" id="GO:0005524">
    <property type="term" value="F:ATP binding"/>
    <property type="evidence" value="ECO:0007669"/>
    <property type="project" value="UniProtKB-KW"/>
</dbReference>
<dbReference type="CDD" id="cd03241">
    <property type="entry name" value="ABC_RecN"/>
    <property type="match status" value="2"/>
</dbReference>
<keyword evidence="7 9" id="KW-0234">DNA repair</keyword>
<keyword evidence="13" id="KW-1185">Reference proteome</keyword>
<comment type="function">
    <text evidence="1 9">May be involved in recombinational repair of damaged DNA.</text>
</comment>
<dbReference type="Gene3D" id="3.40.50.300">
    <property type="entry name" value="P-loop containing nucleotide triphosphate hydrolases"/>
    <property type="match status" value="2"/>
</dbReference>
<evidence type="ECO:0000256" key="1">
    <source>
        <dbReference type="ARBA" id="ARBA00003618"/>
    </source>
</evidence>
<keyword evidence="5 9" id="KW-0227">DNA damage</keyword>
<dbReference type="AlphaFoldDB" id="A0A1C7I8U4"/>
<evidence type="ECO:0000256" key="9">
    <source>
        <dbReference type="PIRNR" id="PIRNR003128"/>
    </source>
</evidence>
<dbReference type="EMBL" id="CP015405">
    <property type="protein sequence ID" value="ANU74959.1"/>
    <property type="molecule type" value="Genomic_DNA"/>
</dbReference>
<keyword evidence="10" id="KW-0175">Coiled coil</keyword>
<feature type="domain" description="RecF/RecN/SMC N-terminal" evidence="11">
    <location>
        <begin position="4"/>
        <end position="503"/>
    </location>
</feature>
<evidence type="ECO:0000256" key="4">
    <source>
        <dbReference type="ARBA" id="ARBA00022741"/>
    </source>
</evidence>
<sequence length="561" mass="63987">MLVHLHVKNLALIDEIEVDFAEGLNILTGETGAGKSVLIGSVNLALGQKASKEMIRDGAEFAFVELVFEVNEKTAAHLKAMDIFPEDGQIIISRKITGSRSICKINGETCTVSLVKEAASYLLDIHGQHEHQSLLYPEKQMDILDAYGREDIWPVREKTAKLYREYADMKKELSTYQLDEEQRKREMDFLAFEIGEIEDAQLKEGGDEALETKYRRLINSKKITEALDEIYEQTGYERDGSADRIGRAVRRLAQVTEFDENLSGLYASLSDVDALLSDFNRELSSYLNDFSFSQEEFLQLEERLNLVNHLKAKYGKTISDVFLYKEEKEKELERLRNFEHYKEQLKHELSGKAEALTKKSEALTRARKTWAGKLERKITQALKDLNFLEVEFRIDFAKKEVFTENGVDRICFMISTNPGEPVKDLTKVVSGGELSRIMLAIKTILADKDEKETLIFDEIDTGISGRTAWKVSEKMAVIGRQHQVLCITHLPQIAAQADFHFLIEKNVENMGTRTRIQKLGRQESVRELARMLGGDRITDAVLSNASEMKDLARQQKNTRLK</sequence>
<dbReference type="GO" id="GO:0016887">
    <property type="term" value="F:ATP hydrolysis activity"/>
    <property type="evidence" value="ECO:0007669"/>
    <property type="project" value="InterPro"/>
</dbReference>